<dbReference type="Proteomes" id="UP000274822">
    <property type="component" value="Unassembled WGS sequence"/>
</dbReference>
<sequence>MLGRINPIPTSLHTHDANGLVLDERVEHADRVTTTADASHNHVRQLARLLQQLLLALFANHALEIAHNKRERVRSDRGADEVVCGRDVRDPVTHGLIDCILKGAGAGLNRDDRGAKHAHAEDVKGLATTILGTHVDDAFKAKFGADSGSCDAMLTGARFGNNTAFA</sequence>
<reference evidence="1 2" key="1">
    <citation type="journal article" date="2018" name="New Phytol.">
        <title>Phylogenomics of Endogonaceae and evolution of mycorrhizas within Mucoromycota.</title>
        <authorList>
            <person name="Chang Y."/>
            <person name="Desiro A."/>
            <person name="Na H."/>
            <person name="Sandor L."/>
            <person name="Lipzen A."/>
            <person name="Clum A."/>
            <person name="Barry K."/>
            <person name="Grigoriev I.V."/>
            <person name="Martin F.M."/>
            <person name="Stajich J.E."/>
            <person name="Smith M.E."/>
            <person name="Bonito G."/>
            <person name="Spatafora J.W."/>
        </authorList>
    </citation>
    <scope>NUCLEOTIDE SEQUENCE [LARGE SCALE GENOMIC DNA]</scope>
    <source>
        <strain evidence="1 2">AD002</strain>
    </source>
</reference>
<gene>
    <name evidence="1" type="ORF">BC938DRAFT_474008</name>
</gene>
<comment type="caution">
    <text evidence="1">The sequence shown here is derived from an EMBL/GenBank/DDBJ whole genome shotgun (WGS) entry which is preliminary data.</text>
</comment>
<dbReference type="AlphaFoldDB" id="A0A433Q2Y3"/>
<protein>
    <submittedName>
        <fullName evidence="1">Uncharacterized protein</fullName>
    </submittedName>
</protein>
<name>A0A433Q2Y3_9FUNG</name>
<proteinExistence type="predicted"/>
<accession>A0A433Q2Y3</accession>
<evidence type="ECO:0000313" key="2">
    <source>
        <dbReference type="Proteomes" id="UP000274822"/>
    </source>
</evidence>
<organism evidence="1 2">
    <name type="scientific">Jimgerdemannia flammicorona</name>
    <dbReference type="NCBI Taxonomy" id="994334"/>
    <lineage>
        <taxon>Eukaryota</taxon>
        <taxon>Fungi</taxon>
        <taxon>Fungi incertae sedis</taxon>
        <taxon>Mucoromycota</taxon>
        <taxon>Mucoromycotina</taxon>
        <taxon>Endogonomycetes</taxon>
        <taxon>Endogonales</taxon>
        <taxon>Endogonaceae</taxon>
        <taxon>Jimgerdemannia</taxon>
    </lineage>
</organism>
<evidence type="ECO:0000313" key="1">
    <source>
        <dbReference type="EMBL" id="RUS24169.1"/>
    </source>
</evidence>
<dbReference type="EMBL" id="RBNJ01017019">
    <property type="protein sequence ID" value="RUS24169.1"/>
    <property type="molecule type" value="Genomic_DNA"/>
</dbReference>
<keyword evidence="2" id="KW-1185">Reference proteome</keyword>